<reference evidence="1" key="1">
    <citation type="journal article" date="2012" name="PLoS Genet.">
        <title>Comparative analysis of the genomes of two field isolates of the rice blast fungus Magnaporthe oryzae.</title>
        <authorList>
            <person name="Xue M."/>
            <person name="Yang J."/>
            <person name="Li Z."/>
            <person name="Hu S."/>
            <person name="Yao N."/>
            <person name="Dean R.A."/>
            <person name="Zhao W."/>
            <person name="Shen M."/>
            <person name="Zhang H."/>
            <person name="Li C."/>
            <person name="Liu L."/>
            <person name="Cao L."/>
            <person name="Xu X."/>
            <person name="Xing Y."/>
            <person name="Hsiang T."/>
            <person name="Zhang Z."/>
            <person name="Xu J.R."/>
            <person name="Peng Y.L."/>
        </authorList>
    </citation>
    <scope>NUCLEOTIDE SEQUENCE</scope>
    <source>
        <strain evidence="1">Y34</strain>
    </source>
</reference>
<proteinExistence type="predicted"/>
<accession>A0AA97NXK4</accession>
<evidence type="ECO:0000313" key="1">
    <source>
        <dbReference type="EMBL" id="ELQ38166.1"/>
    </source>
</evidence>
<dbReference type="AlphaFoldDB" id="A0AA97NXK4"/>
<organism evidence="1">
    <name type="scientific">Pyricularia oryzae (strain Y34)</name>
    <name type="common">Rice blast fungus</name>
    <name type="synonym">Magnaporthe oryzae</name>
    <dbReference type="NCBI Taxonomy" id="1143189"/>
    <lineage>
        <taxon>Eukaryota</taxon>
        <taxon>Fungi</taxon>
        <taxon>Dikarya</taxon>
        <taxon>Ascomycota</taxon>
        <taxon>Pezizomycotina</taxon>
        <taxon>Sordariomycetes</taxon>
        <taxon>Sordariomycetidae</taxon>
        <taxon>Magnaporthales</taxon>
        <taxon>Pyriculariaceae</taxon>
        <taxon>Pyricularia</taxon>
    </lineage>
</organism>
<name>A0AA97NXK4_PYRO3</name>
<dbReference type="EMBL" id="JH793052">
    <property type="protein sequence ID" value="ELQ38166.1"/>
    <property type="molecule type" value="Genomic_DNA"/>
</dbReference>
<sequence>MSTTGHNADLCGYFFNQIRFVHPIVDGGTFYELMPKAAV</sequence>
<gene>
    <name evidence="1" type="ORF">OOU_Y34scaffold00552g121</name>
</gene>
<protein>
    <submittedName>
        <fullName evidence="1">Uncharacterized protein</fullName>
    </submittedName>
</protein>
<dbReference type="Proteomes" id="UP000011086">
    <property type="component" value="Unassembled WGS sequence"/>
</dbReference>